<evidence type="ECO:0000313" key="4">
    <source>
        <dbReference type="EMBL" id="OHX68170.1"/>
    </source>
</evidence>
<dbReference type="PANTHER" id="PTHR44591">
    <property type="entry name" value="STRESS RESPONSE REGULATOR PROTEIN 1"/>
    <property type="match status" value="1"/>
</dbReference>
<name>A0A1S1Z4G8_FLAPC</name>
<dbReference type="STRING" id="915059.NH26_18365"/>
<gene>
    <name evidence="4" type="ORF">NH26_18365</name>
</gene>
<comment type="caution">
    <text evidence="4">The sequence shown here is derived from an EMBL/GenBank/DDBJ whole genome shotgun (WGS) entry which is preliminary data.</text>
</comment>
<dbReference type="SMART" id="SM00448">
    <property type="entry name" value="REC"/>
    <property type="match status" value="1"/>
</dbReference>
<organism evidence="4 5">
    <name type="scientific">Flammeovirga pacifica</name>
    <dbReference type="NCBI Taxonomy" id="915059"/>
    <lineage>
        <taxon>Bacteria</taxon>
        <taxon>Pseudomonadati</taxon>
        <taxon>Bacteroidota</taxon>
        <taxon>Cytophagia</taxon>
        <taxon>Cytophagales</taxon>
        <taxon>Flammeovirgaceae</taxon>
        <taxon>Flammeovirga</taxon>
    </lineage>
</organism>
<accession>A0A1S1Z4G8</accession>
<dbReference type="Pfam" id="PF08665">
    <property type="entry name" value="PglZ"/>
    <property type="match status" value="1"/>
</dbReference>
<evidence type="ECO:0000313" key="5">
    <source>
        <dbReference type="Proteomes" id="UP000179797"/>
    </source>
</evidence>
<dbReference type="PROSITE" id="PS50110">
    <property type="entry name" value="RESPONSE_REGULATORY"/>
    <property type="match status" value="1"/>
</dbReference>
<evidence type="ECO:0000259" key="3">
    <source>
        <dbReference type="PROSITE" id="PS50110"/>
    </source>
</evidence>
<dbReference type="Proteomes" id="UP000179797">
    <property type="component" value="Unassembled WGS sequence"/>
</dbReference>
<sequence>MSQQRILWADDEIDLLKPHILFLTKKGYEVTPVLSGLDAIEKCEEEEFDIIFLDENMPGMTGLEALEQIKRIKPSIPVVMITKSEEEYIMEDAIGAKIADYLIKPINPKQILLSVKKLLDKQKLVDEKTNSAYQQDFQSIMMSFMNDMDWEDWVETYKKIVYWDLEINETENKSMSEVFEMQKNEANHNFCRFIKDNYADWMDEPDERPILSHELLAEKVFPFVKENDKPVFFILIDNLRYDQWKVIEPLVSDLFTVKEDVYCPILPTTTAYARNAIFSGLMPSEIEATYPEWWVNDNDDESKNNYEEELLGEQLLRHRINGKYSYNKIIRTSQGKQVNDQINSLMHKKFNAVVYNFVDMLSHARTDTNMVRELAPDEAAYRSITKSWFEHSSLYEMLRLLSEKDCKVYITTDHGTVRTRKPYKIVGDRETNTNLRYKQGKNLSYNKKNVLAIKHPEDFGLPKTEVSTSFVFAMEDYFFAYPNNYNYYVSYYKDTFQHGGISIDEMIIPFIELDRK</sequence>
<dbReference type="SUPFAM" id="SSF53649">
    <property type="entry name" value="Alkaline phosphatase-like"/>
    <property type="match status" value="1"/>
</dbReference>
<dbReference type="InterPro" id="IPR011006">
    <property type="entry name" value="CheY-like_superfamily"/>
</dbReference>
<dbReference type="SUPFAM" id="SSF52172">
    <property type="entry name" value="CheY-like"/>
    <property type="match status" value="1"/>
</dbReference>
<dbReference type="InterPro" id="IPR050595">
    <property type="entry name" value="Bact_response_regulator"/>
</dbReference>
<dbReference type="Gene3D" id="3.40.50.2300">
    <property type="match status" value="1"/>
</dbReference>
<dbReference type="GO" id="GO:0000160">
    <property type="term" value="P:phosphorelay signal transduction system"/>
    <property type="evidence" value="ECO:0007669"/>
    <property type="project" value="InterPro"/>
</dbReference>
<dbReference type="RefSeq" id="WP_044223376.1">
    <property type="nucleotide sequence ID" value="NZ_JRYR02000001.1"/>
</dbReference>
<proteinExistence type="predicted"/>
<feature type="modified residue" description="4-aspartylphosphate" evidence="2">
    <location>
        <position position="54"/>
    </location>
</feature>
<dbReference type="CDD" id="cd00156">
    <property type="entry name" value="REC"/>
    <property type="match status" value="1"/>
</dbReference>
<evidence type="ECO:0000256" key="2">
    <source>
        <dbReference type="PROSITE-ProRule" id="PRU00169"/>
    </source>
</evidence>
<feature type="domain" description="Response regulatory" evidence="3">
    <location>
        <begin position="5"/>
        <end position="119"/>
    </location>
</feature>
<keyword evidence="1 2" id="KW-0597">Phosphoprotein</keyword>
<dbReference type="AlphaFoldDB" id="A0A1S1Z4G8"/>
<dbReference type="Gene3D" id="3.40.720.10">
    <property type="entry name" value="Alkaline Phosphatase, subunit A"/>
    <property type="match status" value="1"/>
</dbReference>
<reference evidence="4 5" key="1">
    <citation type="journal article" date="2012" name="Int. J. Syst. Evol. Microbiol.">
        <title>Flammeovirga pacifica sp. nov., isolated from deep-sea sediment.</title>
        <authorList>
            <person name="Xu H."/>
            <person name="Fu Y."/>
            <person name="Yang N."/>
            <person name="Ding Z."/>
            <person name="Lai Q."/>
            <person name="Zeng R."/>
        </authorList>
    </citation>
    <scope>NUCLEOTIDE SEQUENCE [LARGE SCALE GENOMIC DNA]</scope>
    <source>
        <strain evidence="5">DSM 24597 / LMG 26175 / WPAGA1</strain>
    </source>
</reference>
<dbReference type="PANTHER" id="PTHR44591:SF3">
    <property type="entry name" value="RESPONSE REGULATORY DOMAIN-CONTAINING PROTEIN"/>
    <property type="match status" value="1"/>
</dbReference>
<dbReference type="InterPro" id="IPR001789">
    <property type="entry name" value="Sig_transdc_resp-reg_receiver"/>
</dbReference>
<protein>
    <submittedName>
        <fullName evidence="4">Two-component system response regulator</fullName>
    </submittedName>
</protein>
<dbReference type="InterPro" id="IPR017850">
    <property type="entry name" value="Alkaline_phosphatase_core_sf"/>
</dbReference>
<dbReference type="EMBL" id="JRYR02000001">
    <property type="protein sequence ID" value="OHX68170.1"/>
    <property type="molecule type" value="Genomic_DNA"/>
</dbReference>
<evidence type="ECO:0000256" key="1">
    <source>
        <dbReference type="ARBA" id="ARBA00022553"/>
    </source>
</evidence>
<dbReference type="Pfam" id="PF00072">
    <property type="entry name" value="Response_reg"/>
    <property type="match status" value="1"/>
</dbReference>
<dbReference type="OrthoDB" id="9813025at2"/>
<keyword evidence="5" id="KW-1185">Reference proteome</keyword>